<dbReference type="Proteomes" id="UP000620147">
    <property type="component" value="Unassembled WGS sequence"/>
</dbReference>
<dbReference type="RefSeq" id="WP_119194443.1">
    <property type="nucleotide sequence ID" value="NZ_BLYJ01000017.1"/>
</dbReference>
<organism evidence="1 2">
    <name type="scientific">Butyricicoccus faecihominis</name>
    <dbReference type="NCBI Taxonomy" id="1712515"/>
    <lineage>
        <taxon>Bacteria</taxon>
        <taxon>Bacillati</taxon>
        <taxon>Bacillota</taxon>
        <taxon>Clostridia</taxon>
        <taxon>Eubacteriales</taxon>
        <taxon>Butyricicoccaceae</taxon>
        <taxon>Butyricicoccus</taxon>
    </lineage>
</organism>
<accession>A0ABQ1E0A5</accession>
<reference evidence="1 2" key="1">
    <citation type="submission" date="2020-06" db="EMBL/GenBank/DDBJ databases">
        <title>Characterization of fructooligosaccharide metabolism and fructooligosaccharide-degrading enzymes in human commensal butyrate producers.</title>
        <authorList>
            <person name="Tanno H."/>
            <person name="Fujii T."/>
            <person name="Hirano K."/>
            <person name="Maeno S."/>
            <person name="Tonozuka T."/>
            <person name="Sakamoto M."/>
            <person name="Ohkuma M."/>
            <person name="Tochio T."/>
            <person name="Endo A."/>
        </authorList>
    </citation>
    <scope>NUCLEOTIDE SEQUENCE [LARGE SCALE GENOMIC DNA]</scope>
    <source>
        <strain evidence="1 2">JCM 31056</strain>
    </source>
</reference>
<sequence>MDNTNESKAERFVRLAEPRVNRACKAISMIGHLAASSYEYTEKQVEAMFGAMQEELNTQKAKFTKVTDRKFRF</sequence>
<keyword evidence="2" id="KW-1185">Reference proteome</keyword>
<evidence type="ECO:0000313" key="2">
    <source>
        <dbReference type="Proteomes" id="UP000620147"/>
    </source>
</evidence>
<comment type="caution">
    <text evidence="1">The sequence shown here is derived from an EMBL/GenBank/DDBJ whole genome shotgun (WGS) entry which is preliminary data.</text>
</comment>
<gene>
    <name evidence="1" type="ORF">BUFA31_15020</name>
</gene>
<protein>
    <submittedName>
        <fullName evidence="1">Uncharacterized protein</fullName>
    </submittedName>
</protein>
<proteinExistence type="predicted"/>
<evidence type="ECO:0000313" key="1">
    <source>
        <dbReference type="EMBL" id="GFO88338.1"/>
    </source>
</evidence>
<name>A0ABQ1E0A5_9FIRM</name>
<dbReference type="EMBL" id="BLYJ01000017">
    <property type="protein sequence ID" value="GFO88338.1"/>
    <property type="molecule type" value="Genomic_DNA"/>
</dbReference>